<dbReference type="FunFam" id="1.10.150.20:FF:000003">
    <property type="entry name" value="DNA polymerase I"/>
    <property type="match status" value="1"/>
</dbReference>
<dbReference type="SMART" id="SM00482">
    <property type="entry name" value="POLAc"/>
    <property type="match status" value="1"/>
</dbReference>
<dbReference type="PANTHER" id="PTHR10133:SF27">
    <property type="entry name" value="DNA POLYMERASE NU"/>
    <property type="match status" value="1"/>
</dbReference>
<protein>
    <recommendedName>
        <fullName evidence="2">DNA-directed DNA polymerase</fullName>
        <ecNumber evidence="2">2.7.7.7</ecNumber>
    </recommendedName>
</protein>
<evidence type="ECO:0000313" key="13">
    <source>
        <dbReference type="EMBL" id="OHB08774.1"/>
    </source>
</evidence>
<dbReference type="FunFam" id="1.10.150.20:FF:000002">
    <property type="entry name" value="DNA polymerase I"/>
    <property type="match status" value="1"/>
</dbReference>
<evidence type="ECO:0000256" key="9">
    <source>
        <dbReference type="ARBA" id="ARBA00023204"/>
    </source>
</evidence>
<dbReference type="PRINTS" id="PR00868">
    <property type="entry name" value="DNAPOLI"/>
</dbReference>
<evidence type="ECO:0000256" key="4">
    <source>
        <dbReference type="ARBA" id="ARBA00022695"/>
    </source>
</evidence>
<proteinExistence type="inferred from homology"/>
<keyword evidence="9" id="KW-0234">DNA repair</keyword>
<dbReference type="PANTHER" id="PTHR10133">
    <property type="entry name" value="DNA POLYMERASE I"/>
    <property type="match status" value="1"/>
</dbReference>
<dbReference type="SUPFAM" id="SSF56672">
    <property type="entry name" value="DNA/RNA polymerases"/>
    <property type="match status" value="1"/>
</dbReference>
<dbReference type="FunFam" id="1.20.1060.10:FF:000001">
    <property type="entry name" value="DNA polymerase I"/>
    <property type="match status" value="1"/>
</dbReference>
<evidence type="ECO:0000256" key="7">
    <source>
        <dbReference type="ARBA" id="ARBA00022932"/>
    </source>
</evidence>
<comment type="catalytic activity">
    <reaction evidence="10">
        <text>DNA(n) + a 2'-deoxyribonucleoside 5'-triphosphate = DNA(n+1) + diphosphate</text>
        <dbReference type="Rhea" id="RHEA:22508"/>
        <dbReference type="Rhea" id="RHEA-COMP:17339"/>
        <dbReference type="Rhea" id="RHEA-COMP:17340"/>
        <dbReference type="ChEBI" id="CHEBI:33019"/>
        <dbReference type="ChEBI" id="CHEBI:61560"/>
        <dbReference type="ChEBI" id="CHEBI:173112"/>
        <dbReference type="EC" id="2.7.7.7"/>
    </reaction>
</comment>
<dbReference type="CDD" id="cd09859">
    <property type="entry name" value="PIN_53EXO"/>
    <property type="match status" value="1"/>
</dbReference>
<dbReference type="InterPro" id="IPR019760">
    <property type="entry name" value="DNA-dir_DNA_pol_A_CS"/>
</dbReference>
<keyword evidence="6" id="KW-0227">DNA damage</keyword>
<keyword evidence="8" id="KW-0238">DNA-binding</keyword>
<dbReference type="InterPro" id="IPR020045">
    <property type="entry name" value="DNA_polI_H3TH"/>
</dbReference>
<dbReference type="Proteomes" id="UP000177096">
    <property type="component" value="Unassembled WGS sequence"/>
</dbReference>
<dbReference type="SMART" id="SM00279">
    <property type="entry name" value="HhH2"/>
    <property type="match status" value="1"/>
</dbReference>
<dbReference type="EMBL" id="MHWM01000019">
    <property type="protein sequence ID" value="OHB08774.1"/>
    <property type="molecule type" value="Genomic_DNA"/>
</dbReference>
<dbReference type="SMART" id="SM00475">
    <property type="entry name" value="53EXOc"/>
    <property type="match status" value="1"/>
</dbReference>
<dbReference type="GO" id="GO:0003887">
    <property type="term" value="F:DNA-directed DNA polymerase activity"/>
    <property type="evidence" value="ECO:0007669"/>
    <property type="project" value="UniProtKB-KW"/>
</dbReference>
<dbReference type="CDD" id="cd08637">
    <property type="entry name" value="DNA_pol_A_pol_I_C"/>
    <property type="match status" value="1"/>
</dbReference>
<dbReference type="AlphaFoldDB" id="A0A1G2UH67"/>
<evidence type="ECO:0000256" key="10">
    <source>
        <dbReference type="ARBA" id="ARBA00049244"/>
    </source>
</evidence>
<dbReference type="SUPFAM" id="SSF88723">
    <property type="entry name" value="PIN domain-like"/>
    <property type="match status" value="1"/>
</dbReference>
<dbReference type="GO" id="GO:0003677">
    <property type="term" value="F:DNA binding"/>
    <property type="evidence" value="ECO:0007669"/>
    <property type="project" value="UniProtKB-KW"/>
</dbReference>
<accession>A0A1G2UH67</accession>
<dbReference type="Pfam" id="PF02739">
    <property type="entry name" value="5_3_exonuc_N"/>
    <property type="match status" value="1"/>
</dbReference>
<name>A0A1G2UH67_9BACT</name>
<keyword evidence="3" id="KW-0808">Transferase</keyword>
<dbReference type="InterPro" id="IPR002421">
    <property type="entry name" value="5-3_exonuclease"/>
</dbReference>
<dbReference type="InterPro" id="IPR036279">
    <property type="entry name" value="5-3_exonuclease_C_sf"/>
</dbReference>
<evidence type="ECO:0000256" key="1">
    <source>
        <dbReference type="ARBA" id="ARBA00007705"/>
    </source>
</evidence>
<dbReference type="InterPro" id="IPR020046">
    <property type="entry name" value="5-3_exonucl_a-hlix_arch_N"/>
</dbReference>
<dbReference type="InterPro" id="IPR001098">
    <property type="entry name" value="DNA-dir_DNA_pol_A_palm_dom"/>
</dbReference>
<sequence length="813" mass="91863">MKTEKLKAESYKLVLLDSHAIIHRAYHALPEFATSKGEPTGALYGLVAMLLKIITDLKPNFIVACFDLPGPTHRHEAYEAYKSGRAKTDDNLILQLERAKDVFKAFGIPIYSHLGFEADDIIGTIVHDLEKSTRMNGRSSSDKNTEIIIASGDMDTLQLINGKKVQVYTLKKGINDTILYDEKRVLSRFGFPPKLIIDYKGLRGDPSDNIIGVKGIGEKTATSLIITFGTIENIYKALKKKDDTYKKAGINERVRNLLIENEEDALFSKTLATIRTDAPINFTLPPEWKEGLEIDKVLDLFQELEFRTMGERVKKLMGKSESLTGKGQTLNTDSKGLTLRSETSNTKEEKELNLALWVIDSNISYPKLEDVFRFTKAKDIKEARNIIEKELDKRKVRKVFEEIEKPIIDIVDKMNERGVKIDEKMLKGLSIKYHEELTRLEKEIWKEAGEEFNINSPKVLSGILFDKLGLAEKYQKKTPTGSLSTKESELEKLRDKHPVITMVLEYRELAKLLSTYIDAIPPLLDKKSRLHSTFLQAGTTTGRMASNNPNLQNIPNKTILGRAIRNAFVAEKGSKLIALDYSQIELRIAAILSQDKKLIEIFKKGEDAHAGVASRVFKVPVDKVDKSMRIRAKTINFGILYGMGVNALKANLGVDRKEAQEFYNEYFKTFTGLAKYLDEVKASAKRKGYTETMFGRRRYFAGFNSPLPYVRAQAERMAINAPMQGTQADLIKIAMKNIDDYIRSENESGDMHLVLQVHDELVYEIKDSLVDKVVGKFKEIMEGVLPMNKTLGVPIIAEVSVGSNWGEMEKIKL</sequence>
<evidence type="ECO:0000256" key="6">
    <source>
        <dbReference type="ARBA" id="ARBA00022763"/>
    </source>
</evidence>
<dbReference type="InterPro" id="IPR002298">
    <property type="entry name" value="DNA_polymerase_A"/>
</dbReference>
<dbReference type="SUPFAM" id="SSF47807">
    <property type="entry name" value="5' to 3' exonuclease, C-terminal subdomain"/>
    <property type="match status" value="1"/>
</dbReference>
<dbReference type="InterPro" id="IPR043502">
    <property type="entry name" value="DNA/RNA_pol_sf"/>
</dbReference>
<evidence type="ECO:0000259" key="11">
    <source>
        <dbReference type="SMART" id="SM00475"/>
    </source>
</evidence>
<dbReference type="Pfam" id="PF01367">
    <property type="entry name" value="5_3_exonuc"/>
    <property type="match status" value="1"/>
</dbReference>
<evidence type="ECO:0000256" key="5">
    <source>
        <dbReference type="ARBA" id="ARBA00022705"/>
    </source>
</evidence>
<dbReference type="GO" id="GO:0006302">
    <property type="term" value="P:double-strand break repair"/>
    <property type="evidence" value="ECO:0007669"/>
    <property type="project" value="TreeGrafter"/>
</dbReference>
<comment type="caution">
    <text evidence="13">The sequence shown here is derived from an EMBL/GenBank/DDBJ whole genome shotgun (WGS) entry which is preliminary data.</text>
</comment>
<keyword evidence="4" id="KW-0548">Nucleotidyltransferase</keyword>
<evidence type="ECO:0000256" key="8">
    <source>
        <dbReference type="ARBA" id="ARBA00023125"/>
    </source>
</evidence>
<organism evidence="13 14">
    <name type="scientific">Candidatus Zambryskibacteria bacterium RIFCSPLOWO2_02_FULL_39_14</name>
    <dbReference type="NCBI Taxonomy" id="1802769"/>
    <lineage>
        <taxon>Bacteria</taxon>
        <taxon>Candidatus Zambryskiibacteriota</taxon>
    </lineage>
</organism>
<evidence type="ECO:0000256" key="2">
    <source>
        <dbReference type="ARBA" id="ARBA00012417"/>
    </source>
</evidence>
<gene>
    <name evidence="13" type="ORF">A3I86_01965</name>
</gene>
<dbReference type="GO" id="GO:0006261">
    <property type="term" value="P:DNA-templated DNA replication"/>
    <property type="evidence" value="ECO:0007669"/>
    <property type="project" value="InterPro"/>
</dbReference>
<dbReference type="PROSITE" id="PS00447">
    <property type="entry name" value="DNA_POLYMERASE_A"/>
    <property type="match status" value="1"/>
</dbReference>
<dbReference type="Pfam" id="PF00476">
    <property type="entry name" value="DNA_pol_A"/>
    <property type="match status" value="1"/>
</dbReference>
<feature type="domain" description="DNA-directed DNA polymerase family A palm" evidence="12">
    <location>
        <begin position="561"/>
        <end position="769"/>
    </location>
</feature>
<dbReference type="Gene3D" id="3.40.50.1010">
    <property type="entry name" value="5'-nuclease"/>
    <property type="match status" value="1"/>
</dbReference>
<dbReference type="EC" id="2.7.7.7" evidence="2"/>
<dbReference type="GO" id="GO:0008409">
    <property type="term" value="F:5'-3' exonuclease activity"/>
    <property type="evidence" value="ECO:0007669"/>
    <property type="project" value="InterPro"/>
</dbReference>
<reference evidence="13 14" key="1">
    <citation type="journal article" date="2016" name="Nat. Commun.">
        <title>Thousands of microbial genomes shed light on interconnected biogeochemical processes in an aquifer system.</title>
        <authorList>
            <person name="Anantharaman K."/>
            <person name="Brown C.T."/>
            <person name="Hug L.A."/>
            <person name="Sharon I."/>
            <person name="Castelle C.J."/>
            <person name="Probst A.J."/>
            <person name="Thomas B.C."/>
            <person name="Singh A."/>
            <person name="Wilkins M.J."/>
            <person name="Karaoz U."/>
            <person name="Brodie E.L."/>
            <person name="Williams K.H."/>
            <person name="Hubbard S.S."/>
            <person name="Banfield J.F."/>
        </authorList>
    </citation>
    <scope>NUCLEOTIDE SEQUENCE [LARGE SCALE GENOMIC DNA]</scope>
</reference>
<feature type="domain" description="5'-3' exonuclease" evidence="11">
    <location>
        <begin position="11"/>
        <end position="291"/>
    </location>
</feature>
<dbReference type="Gene3D" id="1.10.150.20">
    <property type="entry name" value="5' to 3' exonuclease, C-terminal subdomain"/>
    <property type="match status" value="2"/>
</dbReference>
<dbReference type="Gene3D" id="1.20.1060.10">
    <property type="entry name" value="Taq DNA Polymerase, Chain T, domain 4"/>
    <property type="match status" value="1"/>
</dbReference>
<dbReference type="InterPro" id="IPR029060">
    <property type="entry name" value="PIN-like_dom_sf"/>
</dbReference>
<dbReference type="Gene3D" id="3.30.70.370">
    <property type="match status" value="1"/>
</dbReference>
<evidence type="ECO:0000256" key="3">
    <source>
        <dbReference type="ARBA" id="ARBA00022679"/>
    </source>
</evidence>
<dbReference type="CDD" id="cd09898">
    <property type="entry name" value="H3TH_53EXO"/>
    <property type="match status" value="1"/>
</dbReference>
<keyword evidence="5" id="KW-0235">DNA replication</keyword>
<keyword evidence="7" id="KW-0239">DNA-directed DNA polymerase</keyword>
<evidence type="ECO:0000259" key="12">
    <source>
        <dbReference type="SMART" id="SM00482"/>
    </source>
</evidence>
<evidence type="ECO:0000313" key="14">
    <source>
        <dbReference type="Proteomes" id="UP000177096"/>
    </source>
</evidence>
<comment type="similarity">
    <text evidence="1">Belongs to the DNA polymerase type-A family.</text>
</comment>
<dbReference type="InterPro" id="IPR008918">
    <property type="entry name" value="HhH2"/>
</dbReference>